<gene>
    <name evidence="3" type="ORF">CWE06_07785</name>
</gene>
<evidence type="ECO:0000313" key="4">
    <source>
        <dbReference type="Proteomes" id="UP000288212"/>
    </source>
</evidence>
<reference evidence="3 4" key="1">
    <citation type="journal article" date="2011" name="Front. Microbiol.">
        <title>Genomic signatures of strain selection and enhancement in Bacillus atrophaeus var. globigii, a historical biowarfare simulant.</title>
        <authorList>
            <person name="Gibbons H.S."/>
            <person name="Broomall S.M."/>
            <person name="McNew L.A."/>
            <person name="Daligault H."/>
            <person name="Chapman C."/>
            <person name="Bruce D."/>
            <person name="Karavis M."/>
            <person name="Krepps M."/>
            <person name="McGregor P.A."/>
            <person name="Hong C."/>
            <person name="Park K.H."/>
            <person name="Akmal A."/>
            <person name="Feldman A."/>
            <person name="Lin J.S."/>
            <person name="Chang W.E."/>
            <person name="Higgs B.W."/>
            <person name="Demirev P."/>
            <person name="Lindquist J."/>
            <person name="Liem A."/>
            <person name="Fochler E."/>
            <person name="Read T.D."/>
            <person name="Tapia R."/>
            <person name="Johnson S."/>
            <person name="Bishop-Lilly K.A."/>
            <person name="Detter C."/>
            <person name="Han C."/>
            <person name="Sozhamannan S."/>
            <person name="Rosenzweig C.N."/>
            <person name="Skowronski E.W."/>
        </authorList>
    </citation>
    <scope>NUCLEOTIDE SEQUENCE [LARGE SCALE GENOMIC DNA]</scope>
    <source>
        <strain evidence="3 4">AK5</strain>
    </source>
</reference>
<comment type="caution">
    <text evidence="3">The sequence shown here is derived from an EMBL/GenBank/DDBJ whole genome shotgun (WGS) entry which is preliminary data.</text>
</comment>
<sequence>MKFIDNLKTAMNLVFKSSFVIAFLLVGAPTNAQDTFPIAPIWCDALDFGGRLQGYVGLTGVTVNSGAIVRVRDLVDSQLTTYPLLMNPGAHNFLQYNPDIPETRLIWTEDLEIPAPNVTPLSFTRLTGNTNNRTFTSTTVPPSDYNTLTINGGATFSGGTYYINTLNLAENNNTYTFNSGNYYIGDFNLRNGARIIINGQVNFHIGRSFGNQSNPNNNAVINPGGTPRDLRVYLYNNTPSGAETIVRFKNNAALTGVVYSQNANTLVDIQNGSVFEGGIVVEGRINVQQNAVVIINDDPFGFSDGSSLCIDHLRISNPPQTLSCLAAPVTLTACGNTACSTTYQRPFDIVQNSTLATSYWRSGTLQDPLTIRMNGTVTNGLLNLSLVNVPGGVTSIVSSHYAQTGNINSLTVTSGSRLRCVDASGLPQNCSVNFVESGLVFSGSNSDPAVPISPKRAGSTYDSYLWALQTNVEEGGTAATCAPLFTDQPQQTVNFRLACTDPNSCTGTPYVIQSGSLPAINVHSAGYTAGQVTFNNQGFAPLSNRFNDVGRVRIDAFLQLEGTTGTIPDPSDDRLAIKTSAEGAANILVYPAALAIVLSETVNSPDPFKAAGESFNLSIVSLYEPLPTELTTPLPITQNFGNESALTWSGSTLASGPLTVGVDLVAPSDGVLGTFGGEWSSNTGGSINYNNVYYHEAGVIRAIPQLAGHSYLGYNIGESGYTQYPLELGTFYPASLSIVNGNFSNAHSCGVFTYMDHDALDFSFEIEALAALRPGETVPSRTVNYTAGFPDLANIGLVAAETLSGASVPDNLIARFEEFDAGLDEWVVIDAIRSDWVDGVLQFSMPADEYLRFARQASYAPDGPYRDVRVGLYVESSTYSETIDTAGAEFDVDVAGATVSAVRIGTVDDIQDIFYGRLALENVFGPEDEDLPVIMRAEYYNGSRFILNTLDSCTPYDYNLLSLVPDAPFPAKGGEVAGELIDGWLPHSHMRWLALGSAGTVEFEYDAPAWLKYIWEQGATEPTNPTAIGEFGRYRSYDRILFRRQQ</sequence>
<accession>A0A432VSQ8</accession>
<dbReference type="OrthoDB" id="9790247at2"/>
<evidence type="ECO:0000259" key="2">
    <source>
        <dbReference type="Pfam" id="PF20419"/>
    </source>
</evidence>
<organism evidence="3 4">
    <name type="scientific">Aliidiomarina haloalkalitolerans</name>
    <dbReference type="NCBI Taxonomy" id="859059"/>
    <lineage>
        <taxon>Bacteria</taxon>
        <taxon>Pseudomonadati</taxon>
        <taxon>Pseudomonadota</taxon>
        <taxon>Gammaproteobacteria</taxon>
        <taxon>Alteromonadales</taxon>
        <taxon>Idiomarinaceae</taxon>
        <taxon>Aliidiomarina</taxon>
    </lineage>
</organism>
<protein>
    <recommendedName>
        <fullName evidence="2">DUF6701 domain-containing protein</fullName>
    </recommendedName>
</protein>
<feature type="signal peptide" evidence="1">
    <location>
        <begin position="1"/>
        <end position="32"/>
    </location>
</feature>
<evidence type="ECO:0000313" key="3">
    <source>
        <dbReference type="EMBL" id="RUO19426.1"/>
    </source>
</evidence>
<dbReference type="InterPro" id="IPR046524">
    <property type="entry name" value="DUF6701"/>
</dbReference>
<feature type="chain" id="PRO_5019222849" description="DUF6701 domain-containing protein" evidence="1">
    <location>
        <begin position="33"/>
        <end position="1046"/>
    </location>
</feature>
<keyword evidence="1" id="KW-0732">Signal</keyword>
<proteinExistence type="predicted"/>
<feature type="domain" description="DUF6701" evidence="2">
    <location>
        <begin position="419"/>
        <end position="1044"/>
    </location>
</feature>
<name>A0A432VSQ8_9GAMM</name>
<dbReference type="Pfam" id="PF20419">
    <property type="entry name" value="DUF6701"/>
    <property type="match status" value="1"/>
</dbReference>
<dbReference type="RefSeq" id="WP_126792852.1">
    <property type="nucleotide sequence ID" value="NZ_PIPI01000005.1"/>
</dbReference>
<evidence type="ECO:0000256" key="1">
    <source>
        <dbReference type="SAM" id="SignalP"/>
    </source>
</evidence>
<dbReference type="EMBL" id="PIPI01000005">
    <property type="protein sequence ID" value="RUO19426.1"/>
    <property type="molecule type" value="Genomic_DNA"/>
</dbReference>
<dbReference type="AlphaFoldDB" id="A0A432VSQ8"/>
<keyword evidence="4" id="KW-1185">Reference proteome</keyword>
<dbReference type="Proteomes" id="UP000288212">
    <property type="component" value="Unassembled WGS sequence"/>
</dbReference>